<gene>
    <name evidence="2" type="ORF">IWZ03DRAFT_375203</name>
</gene>
<evidence type="ECO:0000313" key="2">
    <source>
        <dbReference type="EMBL" id="KAK7518999.1"/>
    </source>
</evidence>
<dbReference type="PROSITE" id="PS51257">
    <property type="entry name" value="PROKAR_LIPOPROTEIN"/>
    <property type="match status" value="1"/>
</dbReference>
<name>A0ABR1KQ09_9PEZI</name>
<keyword evidence="3" id="KW-1185">Reference proteome</keyword>
<organism evidence="2 3">
    <name type="scientific">Phyllosticta citriasiana</name>
    <dbReference type="NCBI Taxonomy" id="595635"/>
    <lineage>
        <taxon>Eukaryota</taxon>
        <taxon>Fungi</taxon>
        <taxon>Dikarya</taxon>
        <taxon>Ascomycota</taxon>
        <taxon>Pezizomycotina</taxon>
        <taxon>Dothideomycetes</taxon>
        <taxon>Dothideomycetes incertae sedis</taxon>
        <taxon>Botryosphaeriales</taxon>
        <taxon>Phyllostictaceae</taxon>
        <taxon>Phyllosticta</taxon>
    </lineage>
</organism>
<comment type="caution">
    <text evidence="2">The sequence shown here is derived from an EMBL/GenBank/DDBJ whole genome shotgun (WGS) entry which is preliminary data.</text>
</comment>
<dbReference type="EMBL" id="JBBPHU010000004">
    <property type="protein sequence ID" value="KAK7518999.1"/>
    <property type="molecule type" value="Genomic_DNA"/>
</dbReference>
<evidence type="ECO:0000313" key="3">
    <source>
        <dbReference type="Proteomes" id="UP001363622"/>
    </source>
</evidence>
<feature type="chain" id="PRO_5046971248" evidence="1">
    <location>
        <begin position="40"/>
        <end position="86"/>
    </location>
</feature>
<sequence length="86" mass="9323">MIKQASKQASIATCHLCIPPLRSCLLVLSCLVLSCLVLCHSCTTTKIAASMSSALLCAPVLPSCLSLQRLTKTQKLCWLQVRAFFL</sequence>
<evidence type="ECO:0000256" key="1">
    <source>
        <dbReference type="SAM" id="SignalP"/>
    </source>
</evidence>
<proteinExistence type="predicted"/>
<reference evidence="2 3" key="1">
    <citation type="submission" date="2024-04" db="EMBL/GenBank/DDBJ databases">
        <title>Phyllosticta paracitricarpa is synonymous to the EU quarantine fungus P. citricarpa based on phylogenomic analyses.</title>
        <authorList>
            <consortium name="Lawrence Berkeley National Laboratory"/>
            <person name="Van Ingen-Buijs V.A."/>
            <person name="Van Westerhoven A.C."/>
            <person name="Haridas S."/>
            <person name="Skiadas P."/>
            <person name="Martin F."/>
            <person name="Groenewald J.Z."/>
            <person name="Crous P.W."/>
            <person name="Seidl M.F."/>
        </authorList>
    </citation>
    <scope>NUCLEOTIDE SEQUENCE [LARGE SCALE GENOMIC DNA]</scope>
    <source>
        <strain evidence="2 3">CBS 123371</strain>
    </source>
</reference>
<keyword evidence="1" id="KW-0732">Signal</keyword>
<accession>A0ABR1KQ09</accession>
<feature type="signal peptide" evidence="1">
    <location>
        <begin position="1"/>
        <end position="39"/>
    </location>
</feature>
<protein>
    <submittedName>
        <fullName evidence="2">Uncharacterized protein</fullName>
    </submittedName>
</protein>
<dbReference type="Proteomes" id="UP001363622">
    <property type="component" value="Unassembled WGS sequence"/>
</dbReference>